<feature type="transmembrane region" description="Helical" evidence="3">
    <location>
        <begin position="66"/>
        <end position="89"/>
    </location>
</feature>
<dbReference type="GO" id="GO:0004252">
    <property type="term" value="F:serine-type endopeptidase activity"/>
    <property type="evidence" value="ECO:0007669"/>
    <property type="project" value="InterPro"/>
</dbReference>
<proteinExistence type="inferred from homology"/>
<reference evidence="5" key="1">
    <citation type="journal article" date="2014" name="Int. J. Syst. Evol. Microbiol.">
        <title>Complete genome sequence of Corynebacterium casei LMG S-19264T (=DSM 44701T), isolated from a smear-ripened cheese.</title>
        <authorList>
            <consortium name="US DOE Joint Genome Institute (JGI-PGF)"/>
            <person name="Walter F."/>
            <person name="Albersmeier A."/>
            <person name="Kalinowski J."/>
            <person name="Ruckert C."/>
        </authorList>
    </citation>
    <scope>NUCLEOTIDE SEQUENCE</scope>
    <source>
        <strain evidence="5">VKM B-2555</strain>
    </source>
</reference>
<name>A0A9W6JEL2_9HYPH</name>
<dbReference type="RefSeq" id="WP_271202984.1">
    <property type="nucleotide sequence ID" value="NZ_BSFK01000004.1"/>
</dbReference>
<comment type="caution">
    <text evidence="3">Lacks conserved residue(s) required for the propagation of feature annotation.</text>
</comment>
<comment type="catalytic activity">
    <reaction evidence="3">
        <text>Cleavage of hydrophobic, N-terminal signal or leader sequences from secreted and periplasmic proteins.</text>
        <dbReference type="EC" id="3.4.21.89"/>
    </reaction>
</comment>
<dbReference type="PANTHER" id="PTHR43390">
    <property type="entry name" value="SIGNAL PEPTIDASE I"/>
    <property type="match status" value="1"/>
</dbReference>
<feature type="transmembrane region" description="Helical" evidence="3">
    <location>
        <begin position="101"/>
        <end position="118"/>
    </location>
</feature>
<comment type="similarity">
    <text evidence="1 3">Belongs to the peptidase S26 family.</text>
</comment>
<gene>
    <name evidence="5" type="ORF">GCM10008171_02600</name>
</gene>
<feature type="domain" description="Peptidase S26" evidence="4">
    <location>
        <begin position="130"/>
        <end position="294"/>
    </location>
</feature>
<accession>A0A9W6JEL2</accession>
<evidence type="ECO:0000259" key="4">
    <source>
        <dbReference type="Pfam" id="PF10502"/>
    </source>
</evidence>
<evidence type="ECO:0000313" key="5">
    <source>
        <dbReference type="EMBL" id="GLK75006.1"/>
    </source>
</evidence>
<comment type="caution">
    <text evidence="5">The sequence shown here is derived from an EMBL/GenBank/DDBJ whole genome shotgun (WGS) entry which is preliminary data.</text>
</comment>
<dbReference type="InterPro" id="IPR036286">
    <property type="entry name" value="LexA/Signal_pep-like_sf"/>
</dbReference>
<dbReference type="GO" id="GO:0006465">
    <property type="term" value="P:signal peptide processing"/>
    <property type="evidence" value="ECO:0007669"/>
    <property type="project" value="InterPro"/>
</dbReference>
<protein>
    <recommendedName>
        <fullName evidence="2 3">Signal peptidase I</fullName>
        <ecNumber evidence="3">3.4.21.89</ecNumber>
    </recommendedName>
</protein>
<dbReference type="Proteomes" id="UP001143364">
    <property type="component" value="Unassembled WGS sequence"/>
</dbReference>
<evidence type="ECO:0000256" key="2">
    <source>
        <dbReference type="ARBA" id="ARBA00019232"/>
    </source>
</evidence>
<keyword evidence="3" id="KW-0472">Membrane</keyword>
<dbReference type="NCBIfam" id="TIGR02227">
    <property type="entry name" value="sigpep_I_bact"/>
    <property type="match status" value="1"/>
</dbReference>
<dbReference type="Pfam" id="PF10502">
    <property type="entry name" value="Peptidase_S26"/>
    <property type="match status" value="1"/>
</dbReference>
<keyword evidence="3" id="KW-1133">Transmembrane helix</keyword>
<dbReference type="GO" id="GO:0016020">
    <property type="term" value="C:membrane"/>
    <property type="evidence" value="ECO:0007669"/>
    <property type="project" value="UniProtKB-SubCell"/>
</dbReference>
<reference evidence="5" key="2">
    <citation type="submission" date="2023-01" db="EMBL/GenBank/DDBJ databases">
        <authorList>
            <person name="Sun Q."/>
            <person name="Evtushenko L."/>
        </authorList>
    </citation>
    <scope>NUCLEOTIDE SEQUENCE</scope>
    <source>
        <strain evidence="5">VKM B-2555</strain>
    </source>
</reference>
<keyword evidence="3" id="KW-0645">Protease</keyword>
<dbReference type="AlphaFoldDB" id="A0A9W6JEL2"/>
<dbReference type="EMBL" id="BSFK01000004">
    <property type="protein sequence ID" value="GLK75006.1"/>
    <property type="molecule type" value="Genomic_DNA"/>
</dbReference>
<dbReference type="EC" id="3.4.21.89" evidence="3"/>
<sequence length="306" mass="32779">MADAVIRKPGFGAAALTFLLSLLLPPAGYLYIGHARRGLAQLAVLLGLIALPAFGPAALFQSAAGLAAYVALGVIALLAFLADSVRLLLMGRARRGLPYQRWWVYAAVVAGWFGYGFADDALKQADLKTVRSYRAPSSSSLPTLRTGEAFIATRLSDPLRRGDLVLYRVANDARVGRVMALGGDRIAMRNGAVVLNGVELKREAAPPFVSPAGEGMPARELPAFRETNAEGRSYLTLDLNENGFLDNADEVEVPAGHVFLMGDNRDNSLDSRAPGAVGFVPEANVPRRVGLIYWSRDSDRIGTVVE</sequence>
<dbReference type="CDD" id="cd06462">
    <property type="entry name" value="Peptidase_S24_S26"/>
    <property type="match status" value="1"/>
</dbReference>
<keyword evidence="3" id="KW-0378">Hydrolase</keyword>
<dbReference type="SUPFAM" id="SSF51306">
    <property type="entry name" value="LexA/Signal peptidase"/>
    <property type="match status" value="1"/>
</dbReference>
<organism evidence="5 6">
    <name type="scientific">Methylopila jiangsuensis</name>
    <dbReference type="NCBI Taxonomy" id="586230"/>
    <lineage>
        <taxon>Bacteria</taxon>
        <taxon>Pseudomonadati</taxon>
        <taxon>Pseudomonadota</taxon>
        <taxon>Alphaproteobacteria</taxon>
        <taxon>Hyphomicrobiales</taxon>
        <taxon>Methylopilaceae</taxon>
        <taxon>Methylopila</taxon>
    </lineage>
</organism>
<keyword evidence="3" id="KW-0812">Transmembrane</keyword>
<dbReference type="GO" id="GO:0009003">
    <property type="term" value="F:signal peptidase activity"/>
    <property type="evidence" value="ECO:0007669"/>
    <property type="project" value="UniProtKB-EC"/>
</dbReference>
<dbReference type="Gene3D" id="2.10.109.10">
    <property type="entry name" value="Umud Fragment, subunit A"/>
    <property type="match status" value="1"/>
</dbReference>
<evidence type="ECO:0000256" key="1">
    <source>
        <dbReference type="ARBA" id="ARBA00009370"/>
    </source>
</evidence>
<dbReference type="PRINTS" id="PR00727">
    <property type="entry name" value="LEADERPTASE"/>
</dbReference>
<evidence type="ECO:0000256" key="3">
    <source>
        <dbReference type="RuleBase" id="RU362042"/>
    </source>
</evidence>
<dbReference type="PANTHER" id="PTHR43390:SF1">
    <property type="entry name" value="CHLOROPLAST PROCESSING PEPTIDASE"/>
    <property type="match status" value="1"/>
</dbReference>
<feature type="transmembrane region" description="Helical" evidence="3">
    <location>
        <begin position="39"/>
        <end position="60"/>
    </location>
</feature>
<dbReference type="CDD" id="cd06530">
    <property type="entry name" value="S26_SPase_I"/>
    <property type="match status" value="1"/>
</dbReference>
<dbReference type="InterPro" id="IPR000223">
    <property type="entry name" value="Pept_S26A_signal_pept_1"/>
</dbReference>
<dbReference type="InterPro" id="IPR019533">
    <property type="entry name" value="Peptidase_S26"/>
</dbReference>
<feature type="transmembrane region" description="Helical" evidence="3">
    <location>
        <begin position="12"/>
        <end position="32"/>
    </location>
</feature>
<evidence type="ECO:0000313" key="6">
    <source>
        <dbReference type="Proteomes" id="UP001143364"/>
    </source>
</evidence>
<comment type="subcellular location">
    <subcellularLocation>
        <location evidence="3">Membrane</location>
        <topology evidence="3">Single-pass type II membrane protein</topology>
    </subcellularLocation>
</comment>
<keyword evidence="6" id="KW-1185">Reference proteome</keyword>